<dbReference type="AlphaFoldDB" id="A0A0U1NP92"/>
<keyword evidence="2" id="KW-1185">Reference proteome</keyword>
<evidence type="ECO:0000313" key="2">
    <source>
        <dbReference type="Proteomes" id="UP000048949"/>
    </source>
</evidence>
<dbReference type="RefSeq" id="WP_048599963.1">
    <property type="nucleotide sequence ID" value="NZ_CVPC01000023.1"/>
</dbReference>
<dbReference type="Proteomes" id="UP000048949">
    <property type="component" value="Unassembled WGS sequence"/>
</dbReference>
<evidence type="ECO:0000313" key="1">
    <source>
        <dbReference type="EMBL" id="CRK76561.1"/>
    </source>
</evidence>
<proteinExistence type="predicted"/>
<accession>A0A0U1NP92</accession>
<name>A0A0U1NP92_9RHOB</name>
<protein>
    <submittedName>
        <fullName evidence="1">Uncharacterized protein</fullName>
    </submittedName>
</protein>
<sequence length="293" mass="32965">MQIALHIGAHCTDEDRLLKCLLMNKEILSDVGTAVPGPGRYRRLLRETIQTLNGAAPAPDAREVLLDAIVEEDDVDRIIISHESFICVPARIFDGGQLYSQLEFKLSGLRSLFPQDQIEIFLGIRNPATLIADMLGKLEPEQRGSLLGGIDPASIRWSDMIARVQAVLPNAKITAWSNEESPLLWGEIMRKMGGLEPHDPLVETDYMLSKIMLREGTRRFRAFIADNPPKSEAHLRRNMVAFLDKYARADLIDIEQPVELAHWNEAYVQHLTDAYEADITVIEQMQGIDFIAP</sequence>
<gene>
    <name evidence="1" type="ORF">NIG5292_02626</name>
</gene>
<dbReference type="EMBL" id="CVQV01000023">
    <property type="protein sequence ID" value="CRK76561.1"/>
    <property type="molecule type" value="Genomic_DNA"/>
</dbReference>
<organism evidence="1 2">
    <name type="scientific">Nereida ignava</name>
    <dbReference type="NCBI Taxonomy" id="282199"/>
    <lineage>
        <taxon>Bacteria</taxon>
        <taxon>Pseudomonadati</taxon>
        <taxon>Pseudomonadota</taxon>
        <taxon>Alphaproteobacteria</taxon>
        <taxon>Rhodobacterales</taxon>
        <taxon>Roseobacteraceae</taxon>
        <taxon>Nereida</taxon>
    </lineage>
</organism>
<dbReference type="OrthoDB" id="7816979at2"/>
<reference evidence="1 2" key="1">
    <citation type="submission" date="2015-04" db="EMBL/GenBank/DDBJ databases">
        <authorList>
            <person name="Syromyatnikov M.Y."/>
            <person name="Popov V.N."/>
        </authorList>
    </citation>
    <scope>NUCLEOTIDE SEQUENCE [LARGE SCALE GENOMIC DNA]</scope>
    <source>
        <strain evidence="1 2">CECT 5292</strain>
    </source>
</reference>
<dbReference type="STRING" id="282199.GCA_001049735_02625"/>